<dbReference type="GeneID" id="85473500"/>
<dbReference type="Proteomes" id="UP001243989">
    <property type="component" value="Unassembled WGS sequence"/>
</dbReference>
<gene>
    <name evidence="1" type="ORF">BDP81DRAFT_400050</name>
</gene>
<comment type="caution">
    <text evidence="1">The sequence shown here is derived from an EMBL/GenBank/DDBJ whole genome shotgun (WGS) entry which is preliminary data.</text>
</comment>
<evidence type="ECO:0000313" key="1">
    <source>
        <dbReference type="EMBL" id="KAK1622819.1"/>
    </source>
</evidence>
<sequence length="156" mass="17942">MPRGSFTLTFEGDSTCADIFHTVIQRDAAWQMAIDSCMERKILPALAWDVRQRDTRVPALWADEDNKWYILEGFPQVMKDIVAGTSVGKCNFHMDGSWSGLCDIEQIIRTNQFLTIANWREAWFDRVCQNFQPDAPSPRWVQMLSETSLETVLPPL</sequence>
<dbReference type="EMBL" id="JAHMHQ010000033">
    <property type="protein sequence ID" value="KAK1622819.1"/>
    <property type="molecule type" value="Genomic_DNA"/>
</dbReference>
<keyword evidence="2" id="KW-1185">Reference proteome</keyword>
<dbReference type="RefSeq" id="XP_060438814.1">
    <property type="nucleotide sequence ID" value="XM_060588638.1"/>
</dbReference>
<accession>A0AAI9ZE15</accession>
<reference evidence="1" key="1">
    <citation type="submission" date="2021-06" db="EMBL/GenBank/DDBJ databases">
        <title>Comparative genomics, transcriptomics and evolutionary studies reveal genomic signatures of adaptation to plant cell wall in hemibiotrophic fungi.</title>
        <authorList>
            <consortium name="DOE Joint Genome Institute"/>
            <person name="Baroncelli R."/>
            <person name="Diaz J.F."/>
            <person name="Benocci T."/>
            <person name="Peng M."/>
            <person name="Battaglia E."/>
            <person name="Haridas S."/>
            <person name="Andreopoulos W."/>
            <person name="Labutti K."/>
            <person name="Pangilinan J."/>
            <person name="Floch G.L."/>
            <person name="Makela M.R."/>
            <person name="Henrissat B."/>
            <person name="Grigoriev I.V."/>
            <person name="Crouch J.A."/>
            <person name="De Vries R.P."/>
            <person name="Sukno S.A."/>
            <person name="Thon M.R."/>
        </authorList>
    </citation>
    <scope>NUCLEOTIDE SEQUENCE</scope>
    <source>
        <strain evidence="1">CBS 102054</strain>
    </source>
</reference>
<protein>
    <submittedName>
        <fullName evidence="1">Uncharacterized protein</fullName>
    </submittedName>
</protein>
<evidence type="ECO:0000313" key="2">
    <source>
        <dbReference type="Proteomes" id="UP001243989"/>
    </source>
</evidence>
<organism evidence="1 2">
    <name type="scientific">Colletotrichum phormii</name>
    <dbReference type="NCBI Taxonomy" id="359342"/>
    <lineage>
        <taxon>Eukaryota</taxon>
        <taxon>Fungi</taxon>
        <taxon>Dikarya</taxon>
        <taxon>Ascomycota</taxon>
        <taxon>Pezizomycotina</taxon>
        <taxon>Sordariomycetes</taxon>
        <taxon>Hypocreomycetidae</taxon>
        <taxon>Glomerellales</taxon>
        <taxon>Glomerellaceae</taxon>
        <taxon>Colletotrichum</taxon>
        <taxon>Colletotrichum acutatum species complex</taxon>
    </lineage>
</organism>
<proteinExistence type="predicted"/>
<dbReference type="AlphaFoldDB" id="A0AAI9ZE15"/>
<name>A0AAI9ZE15_9PEZI</name>